<accession>A0A142VXD9</accession>
<dbReference type="Pfam" id="PF02515">
    <property type="entry name" value="CoA_transf_3"/>
    <property type="match status" value="1"/>
</dbReference>
<dbReference type="InterPro" id="IPR050509">
    <property type="entry name" value="CoA-transferase_III"/>
</dbReference>
<dbReference type="Proteomes" id="UP000076234">
    <property type="component" value="Chromosome"/>
</dbReference>
<evidence type="ECO:0000313" key="3">
    <source>
        <dbReference type="Proteomes" id="UP000076234"/>
    </source>
</evidence>
<gene>
    <name evidence="2" type="ORF">AOA14_07195</name>
</gene>
<dbReference type="AlphaFoldDB" id="A0A142VXD9"/>
<name>A0A142VXD9_9SPHN</name>
<sequence length="386" mass="41931">MIEKENGSAPPAAGIRILEFSGLGPTPFGAMLLADLGADILRIERFGAGRPLGGDPQFDFLYRNRPSVAVDLKSPEGHNLVRELAMKADVLIEGYRPGAMERLGLGPEILCEANPRLIYARMSGWGQAGPLASRAGHDINYLALAGALYPIGPSDAPPTPPLNLVGNFGGGGTFLAMGVLAALVERQRSGKGQILDVAMVDGISVLLTQMAGWMQMGLWKRERTGNLLDGSAYFYRCYVAADGRHMAVGALEREFHDAFLAGLGLDPGDFPDYLNPDVWPDRTRRIEPIFRSRSQREWCAIFDRLDACVSPVLTFDEAADHPANRAREAHAHSGRSLQPAPAPRFSRSILRSPSPVVSRPDLPGSLIDWAVSENEIRSLQQKSIIE</sequence>
<evidence type="ECO:0000256" key="1">
    <source>
        <dbReference type="SAM" id="MobiDB-lite"/>
    </source>
</evidence>
<organism evidence="2 3">
    <name type="scientific">Sphingopyxis terrae subsp. terrae NBRC 15098</name>
    <dbReference type="NCBI Taxonomy" id="1219058"/>
    <lineage>
        <taxon>Bacteria</taxon>
        <taxon>Pseudomonadati</taxon>
        <taxon>Pseudomonadota</taxon>
        <taxon>Alphaproteobacteria</taxon>
        <taxon>Sphingomonadales</taxon>
        <taxon>Sphingomonadaceae</taxon>
        <taxon>Sphingopyxis</taxon>
    </lineage>
</organism>
<dbReference type="Gene3D" id="3.40.50.10540">
    <property type="entry name" value="Crotonobetainyl-coa:carnitine coa-transferase, domain 1"/>
    <property type="match status" value="1"/>
</dbReference>
<dbReference type="InterPro" id="IPR044855">
    <property type="entry name" value="CoA-Trfase_III_dom3_sf"/>
</dbReference>
<dbReference type="EMBL" id="CP013342">
    <property type="protein sequence ID" value="AMU94391.1"/>
    <property type="molecule type" value="Genomic_DNA"/>
</dbReference>
<dbReference type="PANTHER" id="PTHR48228:SF5">
    <property type="entry name" value="ALPHA-METHYLACYL-COA RACEMASE"/>
    <property type="match status" value="1"/>
</dbReference>
<dbReference type="InterPro" id="IPR023606">
    <property type="entry name" value="CoA-Trfase_III_dom_1_sf"/>
</dbReference>
<dbReference type="STRING" id="1219058.AOA14_07195"/>
<dbReference type="GO" id="GO:0003824">
    <property type="term" value="F:catalytic activity"/>
    <property type="evidence" value="ECO:0007669"/>
    <property type="project" value="InterPro"/>
</dbReference>
<reference evidence="2 3" key="2">
    <citation type="journal article" date="2016" name="Genome Announc.">
        <title>Complete Genome Sequence of Sphingopyxis terrae Strain 203-1 (NBRC 111660), a Polyethylene Glycol Degrader.</title>
        <authorList>
            <person name="Ohtsubo Y."/>
            <person name="Nonoyama S."/>
            <person name="Nagata Y."/>
            <person name="Numata M."/>
            <person name="Tsuchikane K."/>
            <person name="Hosoyama A."/>
            <person name="Yamazoe A."/>
            <person name="Tsuda M."/>
            <person name="Fujita N."/>
            <person name="Kawai F."/>
        </authorList>
    </citation>
    <scope>NUCLEOTIDE SEQUENCE [LARGE SCALE GENOMIC DNA]</scope>
    <source>
        <strain evidence="2 3">203-1</strain>
    </source>
</reference>
<dbReference type="SUPFAM" id="SSF89796">
    <property type="entry name" value="CoA-transferase family III (CaiB/BaiF)"/>
    <property type="match status" value="1"/>
</dbReference>
<dbReference type="Gene3D" id="3.30.1540.10">
    <property type="entry name" value="formyl-coa transferase, domain 3"/>
    <property type="match status" value="1"/>
</dbReference>
<dbReference type="KEGG" id="ster:AOA14_07195"/>
<proteinExistence type="predicted"/>
<protein>
    <submittedName>
        <fullName evidence="2">Carnitine dehydratase</fullName>
    </submittedName>
</protein>
<dbReference type="PANTHER" id="PTHR48228">
    <property type="entry name" value="SUCCINYL-COA--D-CITRAMALATE COA-TRANSFERASE"/>
    <property type="match status" value="1"/>
</dbReference>
<feature type="region of interest" description="Disordered" evidence="1">
    <location>
        <begin position="324"/>
        <end position="358"/>
    </location>
</feature>
<evidence type="ECO:0000313" key="2">
    <source>
        <dbReference type="EMBL" id="AMU94391.1"/>
    </source>
</evidence>
<reference evidence="3" key="1">
    <citation type="submission" date="2015-11" db="EMBL/GenBank/DDBJ databases">
        <title>Complete genome sequence of a polyethylene glycol-degrading strain Sphingopyxis terrae strain 203-1 (NBRC 15098).</title>
        <authorList>
            <person name="Yoshiyuki O."/>
            <person name="Shouta N."/>
            <person name="Nagata Y."/>
            <person name="Numata M."/>
            <person name="Tsuchikane K."/>
            <person name="Hosoyama A."/>
            <person name="Yamazoe A."/>
            <person name="Tsuda M."/>
            <person name="Fujita N."/>
            <person name="Kawai F."/>
        </authorList>
    </citation>
    <scope>NUCLEOTIDE SEQUENCE [LARGE SCALE GENOMIC DNA]</scope>
    <source>
        <strain evidence="3">203-1</strain>
    </source>
</reference>
<dbReference type="InterPro" id="IPR003673">
    <property type="entry name" value="CoA-Trfase_fam_III"/>
</dbReference>